<organism evidence="19 20">
    <name type="scientific">Piromyces finnis</name>
    <dbReference type="NCBI Taxonomy" id="1754191"/>
    <lineage>
        <taxon>Eukaryota</taxon>
        <taxon>Fungi</taxon>
        <taxon>Fungi incertae sedis</taxon>
        <taxon>Chytridiomycota</taxon>
        <taxon>Chytridiomycota incertae sedis</taxon>
        <taxon>Neocallimastigomycetes</taxon>
        <taxon>Neocallimastigales</taxon>
        <taxon>Neocallimastigaceae</taxon>
        <taxon>Piromyces</taxon>
    </lineage>
</organism>
<dbReference type="InterPro" id="IPR022966">
    <property type="entry name" value="RNase_II/R_CS"/>
</dbReference>
<evidence type="ECO:0000256" key="8">
    <source>
        <dbReference type="ARBA" id="ARBA00022759"/>
    </source>
</evidence>
<dbReference type="SMART" id="SM00670">
    <property type="entry name" value="PINc"/>
    <property type="match status" value="1"/>
</dbReference>
<dbReference type="InterPro" id="IPR001900">
    <property type="entry name" value="RNase_II/R"/>
</dbReference>
<comment type="similarity">
    <text evidence="4 15">Belongs to the RNR ribonuclease family.</text>
</comment>
<dbReference type="GO" id="GO:0031267">
    <property type="term" value="F:small GTPase binding"/>
    <property type="evidence" value="ECO:0007669"/>
    <property type="project" value="EnsemblFungi"/>
</dbReference>
<comment type="subcellular location">
    <subcellularLocation>
        <location evidence="2">Cytoplasm</location>
    </subcellularLocation>
    <subcellularLocation>
        <location evidence="3">Nucleus</location>
        <location evidence="3">Nucleolus</location>
    </subcellularLocation>
</comment>
<feature type="domain" description="PIN" evidence="17">
    <location>
        <begin position="60"/>
        <end position="177"/>
    </location>
</feature>
<dbReference type="EMBL" id="MCFH01000054">
    <property type="protein sequence ID" value="ORX43308.1"/>
    <property type="molecule type" value="Genomic_DNA"/>
</dbReference>
<dbReference type="InterPro" id="IPR050180">
    <property type="entry name" value="RNR_Ribonuclease"/>
</dbReference>
<dbReference type="InterPro" id="IPR041505">
    <property type="entry name" value="Dis3_CSD2"/>
</dbReference>
<dbReference type="GO" id="GO:0004521">
    <property type="term" value="F:RNA endonuclease activity"/>
    <property type="evidence" value="ECO:0007669"/>
    <property type="project" value="EnsemblFungi"/>
</dbReference>
<evidence type="ECO:0000256" key="6">
    <source>
        <dbReference type="ARBA" id="ARBA00022552"/>
    </source>
</evidence>
<dbReference type="OrthoDB" id="372421at2759"/>
<feature type="domain" description="RNB" evidence="18">
    <location>
        <begin position="480"/>
        <end position="812"/>
    </location>
</feature>
<dbReference type="CDD" id="cd09862">
    <property type="entry name" value="PIN_Rrp44-like"/>
    <property type="match status" value="1"/>
</dbReference>
<dbReference type="InterPro" id="IPR033770">
    <property type="entry name" value="RRP44_S1"/>
</dbReference>
<reference evidence="19 20" key="1">
    <citation type="submission" date="2016-08" db="EMBL/GenBank/DDBJ databases">
        <title>Genomes of anaerobic fungi encode conserved fungal cellulosomes for biomass hydrolysis.</title>
        <authorList>
            <consortium name="DOE Joint Genome Institute"/>
            <person name="Haitjema C.H."/>
            <person name="Gilmore S.P."/>
            <person name="Henske J.K."/>
            <person name="Solomon K.V."/>
            <person name="De Groot R."/>
            <person name="Kuo A."/>
            <person name="Mondo S.J."/>
            <person name="Salamov A.A."/>
            <person name="Labutti K."/>
            <person name="Zhao Z."/>
            <person name="Chiniquy J."/>
            <person name="Barry K."/>
            <person name="Brewer H.M."/>
            <person name="Purvine S.O."/>
            <person name="Wright A.T."/>
            <person name="Boxma B."/>
            <person name="Van Alen T."/>
            <person name="Hackstein J.H."/>
            <person name="Baker S.E."/>
            <person name="Grigoriev I.V."/>
            <person name="O'Malley M.A."/>
        </authorList>
    </citation>
    <scope>NUCLEOTIDE SEQUENCE [LARGE SCALE GENOMIC DNA]</scope>
    <source>
        <strain evidence="20">finn</strain>
    </source>
</reference>
<dbReference type="GO" id="GO:0030847">
    <property type="term" value="P:termination of RNA polymerase II transcription, exosome-dependent"/>
    <property type="evidence" value="ECO:0007669"/>
    <property type="project" value="EnsemblFungi"/>
</dbReference>
<dbReference type="STRING" id="1754191.A0A1Y1UY85"/>
<accession>A0A1Y1UY85</accession>
<protein>
    <recommendedName>
        <fullName evidence="14">Ribosomal RNA-processing protein 44</fullName>
    </recommendedName>
</protein>
<feature type="compositionally biased region" description="Acidic residues" evidence="16">
    <location>
        <begin position="304"/>
        <end position="318"/>
    </location>
</feature>
<feature type="region of interest" description="Disordered" evidence="16">
    <location>
        <begin position="299"/>
        <end position="342"/>
    </location>
</feature>
<evidence type="ECO:0000256" key="11">
    <source>
        <dbReference type="ARBA" id="ARBA00022839"/>
    </source>
</evidence>
<name>A0A1Y1UY85_9FUNG</name>
<evidence type="ECO:0000256" key="3">
    <source>
        <dbReference type="ARBA" id="ARBA00004604"/>
    </source>
</evidence>
<dbReference type="PANTHER" id="PTHR23355">
    <property type="entry name" value="RIBONUCLEASE"/>
    <property type="match status" value="1"/>
</dbReference>
<comment type="caution">
    <text evidence="19">The sequence shown here is derived from an EMBL/GenBank/DDBJ whole genome shotgun (WGS) entry which is preliminary data.</text>
</comment>
<dbReference type="SUPFAM" id="SSF50249">
    <property type="entry name" value="Nucleic acid-binding proteins"/>
    <property type="match status" value="3"/>
</dbReference>
<keyword evidence="5" id="KW-0963">Cytoplasm</keyword>
<keyword evidence="9" id="KW-0378">Hydrolase</keyword>
<keyword evidence="11" id="KW-0269">Exonuclease</keyword>
<evidence type="ECO:0000259" key="18">
    <source>
        <dbReference type="SMART" id="SM00955"/>
    </source>
</evidence>
<dbReference type="GO" id="GO:0043628">
    <property type="term" value="P:regulatory ncRNA 3'-end processing"/>
    <property type="evidence" value="ECO:0007669"/>
    <property type="project" value="EnsemblFungi"/>
</dbReference>
<dbReference type="InterPro" id="IPR029060">
    <property type="entry name" value="PIN-like_dom_sf"/>
</dbReference>
<dbReference type="Gene3D" id="2.40.50.140">
    <property type="entry name" value="Nucleic acid-binding proteins"/>
    <property type="match status" value="1"/>
</dbReference>
<dbReference type="FunFam" id="3.40.50.1010:FF:000010">
    <property type="entry name" value="Exosome complex exonuclease DIS3"/>
    <property type="match status" value="1"/>
</dbReference>
<dbReference type="GO" id="GO:0000785">
    <property type="term" value="C:chromatin"/>
    <property type="evidence" value="ECO:0007669"/>
    <property type="project" value="EnsemblFungi"/>
</dbReference>
<dbReference type="GO" id="GO:0070651">
    <property type="term" value="P:nonfunctional rRNA decay"/>
    <property type="evidence" value="ECO:0007669"/>
    <property type="project" value="EnsemblFungi"/>
</dbReference>
<dbReference type="AlphaFoldDB" id="A0A1Y1UY85"/>
<dbReference type="FunFam" id="2.40.50.700:FF:000001">
    <property type="entry name" value="Exosome complex exonuclease exoribonuclease (Rrp44)"/>
    <property type="match status" value="1"/>
</dbReference>
<dbReference type="GO" id="GO:0000177">
    <property type="term" value="C:cytoplasmic exosome (RNase complex)"/>
    <property type="evidence" value="ECO:0007669"/>
    <property type="project" value="EnsemblFungi"/>
</dbReference>
<dbReference type="GO" id="GO:0000175">
    <property type="term" value="F:3'-5'-RNA exonuclease activity"/>
    <property type="evidence" value="ECO:0007669"/>
    <property type="project" value="EnsemblFungi"/>
</dbReference>
<evidence type="ECO:0000256" key="13">
    <source>
        <dbReference type="ARBA" id="ARBA00023242"/>
    </source>
</evidence>
<sequence>MLKSRTFVKRTRKGNVIKVIKEHYLRDDIWCSVEGCEKCKQEKIHLSCNPRKTKLSEFPQLIIPDTNIFLHQIDIMEHVAFTNVIVLQTVLDEVRGRSLQIYNRIKTLLEEVPKHFYLFSNEHNRHTAIERLKDETMNDRNDRAIRTATLWYNIHLKTHPNGQITVLLISDDKDNRVKAQQEGIKACSMAEYVEQIDDYPELMDMVVYPSEDDTNDKKFTYEEHMTPVQISGGLKAGLLYQGSINISMHNYLEGTIMANIDGEETQILISGRGSLNRAIQGDTVAVKLLPKEEWKTNASKIISNDDEKEEEEEEEKNNEDETMKDGNEKSEEKENEEVSYTEKPIPTGKVVGIIKKHYRQYCGSIDKNTVQKTTNHNATQNILVISMDRRIPKIRIRTRQAEALMGKRIVVAIDSWSKNSLYPFGHFVRDLGDIGDRNTETEVLLLEHDVPYMPFSQQVLNDLPPEGENFTISEEELSKRKDLRDLDICSIDPPGCTDIDDALHVRPLENGNYEVGVHIADVTHFVRPSTAMDREAAKRGTTVYLVDKRIDMLPELLGTNLCSLRSNVDRLAFSCIWELTPDAEIVNVYFTKSVIRSKASLTYEEAQNRNDDKRMNDNITKSIRILNGLAKKLKKKRLDAGALTLASPEVRFNLENDSQDPVDVEMKELKETNALVEEFMLLANISVAKKIHSKYPESSLLRRHPTPPQNNFDVLIAAAESVGVKLNCSSSKELADSLDKAIVPGQPYFNKLIRIMTTRCMMQAVYFSSGTVSEKDFWHYGLATEIYTHFTSPIRRYSDVIVHRLLAAAINYGEGYSTDIIDKIKIQKICDVLNFRHRMAQQASRSSVELFTNLYFKDRVVEEEGFIIRILKNGFIALIPRYGIESIIYSEPNTKNVSKQIFTYDAKENKLVSEYCTFKIFDRITVQISIEETGVGGISSKLSMKLVKPFVPGISVESQNANKMNDEELNEIDDEIRNKIEVIKEEEEAQKTSSEPALKKRKVA</sequence>
<evidence type="ECO:0000256" key="16">
    <source>
        <dbReference type="SAM" id="MobiDB-lite"/>
    </source>
</evidence>
<dbReference type="Gene3D" id="2.40.50.690">
    <property type="match status" value="1"/>
</dbReference>
<evidence type="ECO:0000313" key="20">
    <source>
        <dbReference type="Proteomes" id="UP000193719"/>
    </source>
</evidence>
<keyword evidence="13" id="KW-0539">Nucleus</keyword>
<dbReference type="Pfam" id="PF17216">
    <property type="entry name" value="Rrp44_CSD1"/>
    <property type="match status" value="1"/>
</dbReference>
<evidence type="ECO:0000256" key="10">
    <source>
        <dbReference type="ARBA" id="ARBA00022835"/>
    </source>
</evidence>
<dbReference type="GO" id="GO:0071035">
    <property type="term" value="P:nuclear polyadenylation-dependent rRNA catabolic process"/>
    <property type="evidence" value="ECO:0007669"/>
    <property type="project" value="EnsemblFungi"/>
</dbReference>
<evidence type="ECO:0000256" key="12">
    <source>
        <dbReference type="ARBA" id="ARBA00022884"/>
    </source>
</evidence>
<dbReference type="Pfam" id="PF17849">
    <property type="entry name" value="OB_Dis3"/>
    <property type="match status" value="1"/>
</dbReference>
<dbReference type="GO" id="GO:0006397">
    <property type="term" value="P:mRNA processing"/>
    <property type="evidence" value="ECO:0007669"/>
    <property type="project" value="EnsemblFungi"/>
</dbReference>
<keyword evidence="6" id="KW-0698">rRNA processing</keyword>
<keyword evidence="8" id="KW-0255">Endonuclease</keyword>
<keyword evidence="10" id="KW-0271">Exosome</keyword>
<keyword evidence="12" id="KW-0694">RNA-binding</keyword>
<dbReference type="SMART" id="SM00955">
    <property type="entry name" value="RNB"/>
    <property type="match status" value="1"/>
</dbReference>
<dbReference type="GO" id="GO:1990251">
    <property type="term" value="C:nuclear exosome focus"/>
    <property type="evidence" value="ECO:0007669"/>
    <property type="project" value="EnsemblFungi"/>
</dbReference>
<evidence type="ECO:0000313" key="19">
    <source>
        <dbReference type="EMBL" id="ORX43308.1"/>
    </source>
</evidence>
<comment type="cofactor">
    <cofactor evidence="1">
        <name>Mg(2+)</name>
        <dbReference type="ChEBI" id="CHEBI:18420"/>
    </cofactor>
</comment>
<dbReference type="GO" id="GO:0071031">
    <property type="term" value="P:nuclear mRNA surveillance of mRNA 3'-end processing"/>
    <property type="evidence" value="ECO:0007669"/>
    <property type="project" value="EnsemblFungi"/>
</dbReference>
<dbReference type="InterPro" id="IPR012340">
    <property type="entry name" value="NA-bd_OB-fold"/>
</dbReference>
<dbReference type="Pfam" id="PF17215">
    <property type="entry name" value="Rrp44_S1"/>
    <property type="match status" value="1"/>
</dbReference>
<dbReference type="GO" id="GO:0000467">
    <property type="term" value="P:exonucleolytic trimming to generate mature 3'-end of 5.8S rRNA from tricistronic rRNA transcript (SSU-rRNA, 5.8S rRNA, LSU-rRNA)"/>
    <property type="evidence" value="ECO:0007669"/>
    <property type="project" value="EnsemblFungi"/>
</dbReference>
<evidence type="ECO:0000256" key="4">
    <source>
        <dbReference type="ARBA" id="ARBA00005785"/>
    </source>
</evidence>
<evidence type="ECO:0000256" key="14">
    <source>
        <dbReference type="ARBA" id="ARBA00077930"/>
    </source>
</evidence>
<reference evidence="19 20" key="2">
    <citation type="submission" date="2016-08" db="EMBL/GenBank/DDBJ databases">
        <title>Pervasive Adenine N6-methylation of Active Genes in Fungi.</title>
        <authorList>
            <consortium name="DOE Joint Genome Institute"/>
            <person name="Mondo S.J."/>
            <person name="Dannebaum R.O."/>
            <person name="Kuo R.C."/>
            <person name="Labutti K."/>
            <person name="Haridas S."/>
            <person name="Kuo A."/>
            <person name="Salamov A."/>
            <person name="Ahrendt S.R."/>
            <person name="Lipzen A."/>
            <person name="Sullivan W."/>
            <person name="Andreopoulos W.B."/>
            <person name="Clum A."/>
            <person name="Lindquist E."/>
            <person name="Daum C."/>
            <person name="Ramamoorthy G.K."/>
            <person name="Gryganskyi A."/>
            <person name="Culley D."/>
            <person name="Magnuson J.K."/>
            <person name="James T.Y."/>
            <person name="O'Malley M.A."/>
            <person name="Stajich J.E."/>
            <person name="Spatafora J.W."/>
            <person name="Visel A."/>
            <person name="Grigoriev I.V."/>
        </authorList>
    </citation>
    <scope>NUCLEOTIDE SEQUENCE [LARGE SCALE GENOMIC DNA]</scope>
    <source>
        <strain evidence="20">finn</strain>
    </source>
</reference>
<dbReference type="Proteomes" id="UP000193719">
    <property type="component" value="Unassembled WGS sequence"/>
</dbReference>
<evidence type="ECO:0000256" key="15">
    <source>
        <dbReference type="RuleBase" id="RU003901"/>
    </source>
</evidence>
<evidence type="ECO:0000256" key="5">
    <source>
        <dbReference type="ARBA" id="ARBA00022490"/>
    </source>
</evidence>
<evidence type="ECO:0000256" key="9">
    <source>
        <dbReference type="ARBA" id="ARBA00022801"/>
    </source>
</evidence>
<dbReference type="GO" id="GO:0000049">
    <property type="term" value="F:tRNA binding"/>
    <property type="evidence" value="ECO:0007669"/>
    <property type="project" value="EnsemblFungi"/>
</dbReference>
<keyword evidence="20" id="KW-1185">Reference proteome</keyword>
<dbReference type="Pfam" id="PF00773">
    <property type="entry name" value="RNB"/>
    <property type="match status" value="1"/>
</dbReference>
<dbReference type="GO" id="GO:0033621">
    <property type="term" value="P:nuclear mRNA surveillance of meiosis-specific transcripts"/>
    <property type="evidence" value="ECO:0007669"/>
    <property type="project" value="EnsemblFungi"/>
</dbReference>
<dbReference type="Gene3D" id="3.40.50.1010">
    <property type="entry name" value="5'-nuclease"/>
    <property type="match status" value="1"/>
</dbReference>
<dbReference type="InterPro" id="IPR002716">
    <property type="entry name" value="PIN_dom"/>
</dbReference>
<gene>
    <name evidence="19" type="ORF">BCR36DRAFT_336394</name>
</gene>
<evidence type="ECO:0000256" key="2">
    <source>
        <dbReference type="ARBA" id="ARBA00004496"/>
    </source>
</evidence>
<dbReference type="GO" id="GO:0000176">
    <property type="term" value="C:nuclear exosome (RNase complex)"/>
    <property type="evidence" value="ECO:0007669"/>
    <property type="project" value="EnsemblFungi"/>
</dbReference>
<evidence type="ECO:0000256" key="7">
    <source>
        <dbReference type="ARBA" id="ARBA00022722"/>
    </source>
</evidence>
<evidence type="ECO:0000259" key="17">
    <source>
        <dbReference type="SMART" id="SM00670"/>
    </source>
</evidence>
<dbReference type="SUPFAM" id="SSF88723">
    <property type="entry name" value="PIN domain-like"/>
    <property type="match status" value="1"/>
</dbReference>
<dbReference type="Gene3D" id="2.40.50.700">
    <property type="match status" value="1"/>
</dbReference>
<dbReference type="InterPro" id="IPR033771">
    <property type="entry name" value="Rrp44_CSD1"/>
</dbReference>
<dbReference type="GO" id="GO:0071038">
    <property type="term" value="P:TRAMP-dependent tRNA surveillance pathway"/>
    <property type="evidence" value="ECO:0007669"/>
    <property type="project" value="EnsemblFungi"/>
</dbReference>
<dbReference type="PROSITE" id="PS01175">
    <property type="entry name" value="RIBONUCLEASE_II"/>
    <property type="match status" value="1"/>
</dbReference>
<keyword evidence="7" id="KW-0540">Nuclease</keyword>
<feature type="compositionally biased region" description="Basic and acidic residues" evidence="16">
    <location>
        <begin position="319"/>
        <end position="332"/>
    </location>
</feature>
<evidence type="ECO:0000256" key="1">
    <source>
        <dbReference type="ARBA" id="ARBA00001946"/>
    </source>
</evidence>
<proteinExistence type="inferred from homology"/>
<dbReference type="GO" id="GO:0071039">
    <property type="term" value="P:nuclear polyadenylation-dependent CUT catabolic process"/>
    <property type="evidence" value="ECO:0007669"/>
    <property type="project" value="EnsemblFungi"/>
</dbReference>
<dbReference type="GO" id="GO:0005730">
    <property type="term" value="C:nucleolus"/>
    <property type="evidence" value="ECO:0007669"/>
    <property type="project" value="UniProtKB-SubCell"/>
</dbReference>
<dbReference type="Pfam" id="PF13638">
    <property type="entry name" value="PIN_4"/>
    <property type="match status" value="1"/>
</dbReference>
<dbReference type="PANTHER" id="PTHR23355:SF35">
    <property type="entry name" value="EXOSOME COMPLEX EXONUCLEASE RRP44"/>
    <property type="match status" value="1"/>
</dbReference>